<proteinExistence type="predicted"/>
<protein>
    <submittedName>
        <fullName evidence="1">Uncharacterized protein</fullName>
    </submittedName>
</protein>
<accession>A0AAN8WEK9</accession>
<sequence length="211" mass="24342">MNVEQDQRTIARVHCHLYERQESKVAQKMLWDYLSQWSPRACQGTIPEGLTTWRDSIFRRDVDSLLQLLVYQTLLKARLLTLHVQQHLLSLSNLCFFCLEDRKESFHEVCTFNVGKQLQKVVDESKNQTWKVQLSAVITEDDARAIDVEYHFSYWVQNVQRGATSSSENRDYAQQEANVGTVVSDIEFVSLICTLLQAGEVLNMADLNGLL</sequence>
<gene>
    <name evidence="1" type="ORF">SK128_020338</name>
</gene>
<dbReference type="Proteomes" id="UP001381693">
    <property type="component" value="Unassembled WGS sequence"/>
</dbReference>
<dbReference type="AlphaFoldDB" id="A0AAN8WEK9"/>
<organism evidence="1 2">
    <name type="scientific">Halocaridina rubra</name>
    <name type="common">Hawaiian red shrimp</name>
    <dbReference type="NCBI Taxonomy" id="373956"/>
    <lineage>
        <taxon>Eukaryota</taxon>
        <taxon>Metazoa</taxon>
        <taxon>Ecdysozoa</taxon>
        <taxon>Arthropoda</taxon>
        <taxon>Crustacea</taxon>
        <taxon>Multicrustacea</taxon>
        <taxon>Malacostraca</taxon>
        <taxon>Eumalacostraca</taxon>
        <taxon>Eucarida</taxon>
        <taxon>Decapoda</taxon>
        <taxon>Pleocyemata</taxon>
        <taxon>Caridea</taxon>
        <taxon>Atyoidea</taxon>
        <taxon>Atyidae</taxon>
        <taxon>Halocaridina</taxon>
    </lineage>
</organism>
<evidence type="ECO:0000313" key="1">
    <source>
        <dbReference type="EMBL" id="KAK7063074.1"/>
    </source>
</evidence>
<keyword evidence="2" id="KW-1185">Reference proteome</keyword>
<evidence type="ECO:0000313" key="2">
    <source>
        <dbReference type="Proteomes" id="UP001381693"/>
    </source>
</evidence>
<reference evidence="1 2" key="1">
    <citation type="submission" date="2023-11" db="EMBL/GenBank/DDBJ databases">
        <title>Halocaridina rubra genome assembly.</title>
        <authorList>
            <person name="Smith C."/>
        </authorList>
    </citation>
    <scope>NUCLEOTIDE SEQUENCE [LARGE SCALE GENOMIC DNA]</scope>
    <source>
        <strain evidence="1">EP-1</strain>
        <tissue evidence="1">Whole</tissue>
    </source>
</reference>
<name>A0AAN8WEK9_HALRR</name>
<comment type="caution">
    <text evidence="1">The sequence shown here is derived from an EMBL/GenBank/DDBJ whole genome shotgun (WGS) entry which is preliminary data.</text>
</comment>
<dbReference type="EMBL" id="JAXCGZ010020961">
    <property type="protein sequence ID" value="KAK7063074.1"/>
    <property type="molecule type" value="Genomic_DNA"/>
</dbReference>